<evidence type="ECO:0000256" key="1">
    <source>
        <dbReference type="SAM" id="SignalP"/>
    </source>
</evidence>
<name>A0A2D2AXT9_9CAUL</name>
<dbReference type="AlphaFoldDB" id="A0A2D2AXT9"/>
<accession>A0A2D2AXT9</accession>
<dbReference type="RefSeq" id="WP_099622045.1">
    <property type="nucleotide sequence ID" value="NZ_CP024201.1"/>
</dbReference>
<dbReference type="InterPro" id="IPR006311">
    <property type="entry name" value="TAT_signal"/>
</dbReference>
<evidence type="ECO:0000313" key="2">
    <source>
        <dbReference type="EMBL" id="ATQ42791.1"/>
    </source>
</evidence>
<dbReference type="EMBL" id="CP024201">
    <property type="protein sequence ID" value="ATQ42791.1"/>
    <property type="molecule type" value="Genomic_DNA"/>
</dbReference>
<reference evidence="2 3" key="1">
    <citation type="submission" date="2017-10" db="EMBL/GenBank/DDBJ databases">
        <title>Genome sequence of Caulobacter mirabilis FWC38.</title>
        <authorList>
            <person name="Fiebig A."/>
            <person name="Crosson S."/>
        </authorList>
    </citation>
    <scope>NUCLEOTIDE SEQUENCE [LARGE SCALE GENOMIC DNA]</scope>
    <source>
        <strain evidence="2 3">FWC 38</strain>
    </source>
</reference>
<keyword evidence="3" id="KW-1185">Reference proteome</keyword>
<keyword evidence="1" id="KW-0732">Signal</keyword>
<dbReference type="SUPFAM" id="SSF63829">
    <property type="entry name" value="Calcium-dependent phosphotriesterase"/>
    <property type="match status" value="1"/>
</dbReference>
<evidence type="ECO:0000313" key="3">
    <source>
        <dbReference type="Proteomes" id="UP000228945"/>
    </source>
</evidence>
<sequence length="465" mass="50603">MPFSRRGFLGASAAALAFSGYARAQDETAEETYRNEVYGYGPLVEDPNGVFDLPKGFSYRILSQAGETMSDGLLVPYKFDGMGCLPIGGGKLALIRNHELKVTDRHHGPFGASQHLADRIDRKRVYDVDDNGVPLAGGTTTLIYDAATGKVEKQFLSLAGTLINCAGGITPWGSWLSCEETTTQAGFNVAKDHGYVFEVPAKATGLVDPIPLTGLGRFKHEAACVDPRTGVVYLTEDLSDGLFYRFLPNTPGDLKKGGRLQALAFSDQPESCDTRNWNGETGLKRSDWRPSRWIDMDGVDNPNDDLRLRGAEQGAAIFARGEGVFWGDGELYFACTSGGAAGAGQIMRYVPSAREGHADEKDAPGRTQLFVESREQRVLDYADNIIVSPAGHIIACEDRYSETERNHLKGITPDGKVYTIGRNVYEGNAELAGACFAPDGKTMFVNIYWPGITLAITGPWEKFRV</sequence>
<dbReference type="OrthoDB" id="9801383at2"/>
<dbReference type="Pfam" id="PF05787">
    <property type="entry name" value="PhoX"/>
    <property type="match status" value="1"/>
</dbReference>
<dbReference type="Proteomes" id="UP000228945">
    <property type="component" value="Chromosome"/>
</dbReference>
<protein>
    <submittedName>
        <fullName evidence="2">Phosphatase</fullName>
    </submittedName>
</protein>
<dbReference type="PANTHER" id="PTHR35399:SF4">
    <property type="entry name" value="MEMBRANE PROTEIN"/>
    <property type="match status" value="1"/>
</dbReference>
<gene>
    <name evidence="2" type="ORF">CSW64_10400</name>
</gene>
<organism evidence="2 3">
    <name type="scientific">Caulobacter mirabilis</name>
    <dbReference type="NCBI Taxonomy" id="69666"/>
    <lineage>
        <taxon>Bacteria</taxon>
        <taxon>Pseudomonadati</taxon>
        <taxon>Pseudomonadota</taxon>
        <taxon>Alphaproteobacteria</taxon>
        <taxon>Caulobacterales</taxon>
        <taxon>Caulobacteraceae</taxon>
        <taxon>Caulobacter</taxon>
    </lineage>
</organism>
<feature type="signal peptide" evidence="1">
    <location>
        <begin position="1"/>
        <end position="24"/>
    </location>
</feature>
<dbReference type="PANTHER" id="PTHR35399">
    <property type="entry name" value="SLR8030 PROTEIN"/>
    <property type="match status" value="1"/>
</dbReference>
<dbReference type="KEGG" id="cmb:CSW64_10400"/>
<dbReference type="InterPro" id="IPR008557">
    <property type="entry name" value="PhoX"/>
</dbReference>
<proteinExistence type="predicted"/>
<feature type="chain" id="PRO_5013823836" evidence="1">
    <location>
        <begin position="25"/>
        <end position="465"/>
    </location>
</feature>
<dbReference type="PROSITE" id="PS51318">
    <property type="entry name" value="TAT"/>
    <property type="match status" value="1"/>
</dbReference>